<reference evidence="1" key="2">
    <citation type="journal article" date="2022" name="New Phytol.">
        <title>Evolutionary transition to the ectomycorrhizal habit in the genomes of a hyperdiverse lineage of mushroom-forming fungi.</title>
        <authorList>
            <person name="Looney B."/>
            <person name="Miyauchi S."/>
            <person name="Morin E."/>
            <person name="Drula E."/>
            <person name="Courty P.E."/>
            <person name="Kohler A."/>
            <person name="Kuo A."/>
            <person name="LaButti K."/>
            <person name="Pangilinan J."/>
            <person name="Lipzen A."/>
            <person name="Riley R."/>
            <person name="Andreopoulos W."/>
            <person name="He G."/>
            <person name="Johnson J."/>
            <person name="Nolan M."/>
            <person name="Tritt A."/>
            <person name="Barry K.W."/>
            <person name="Grigoriev I.V."/>
            <person name="Nagy L.G."/>
            <person name="Hibbett D."/>
            <person name="Henrissat B."/>
            <person name="Matheny P.B."/>
            <person name="Labbe J."/>
            <person name="Martin F.M."/>
        </authorList>
    </citation>
    <scope>NUCLEOTIDE SEQUENCE</scope>
    <source>
        <strain evidence="1">HHB10654</strain>
    </source>
</reference>
<proteinExistence type="predicted"/>
<dbReference type="EMBL" id="MU277248">
    <property type="protein sequence ID" value="KAI0057382.1"/>
    <property type="molecule type" value="Genomic_DNA"/>
</dbReference>
<evidence type="ECO:0000313" key="2">
    <source>
        <dbReference type="Proteomes" id="UP000814140"/>
    </source>
</evidence>
<comment type="caution">
    <text evidence="1">The sequence shown here is derived from an EMBL/GenBank/DDBJ whole genome shotgun (WGS) entry which is preliminary data.</text>
</comment>
<organism evidence="1 2">
    <name type="scientific">Artomyces pyxidatus</name>
    <dbReference type="NCBI Taxonomy" id="48021"/>
    <lineage>
        <taxon>Eukaryota</taxon>
        <taxon>Fungi</taxon>
        <taxon>Dikarya</taxon>
        <taxon>Basidiomycota</taxon>
        <taxon>Agaricomycotina</taxon>
        <taxon>Agaricomycetes</taxon>
        <taxon>Russulales</taxon>
        <taxon>Auriscalpiaceae</taxon>
        <taxon>Artomyces</taxon>
    </lineage>
</organism>
<keyword evidence="2" id="KW-1185">Reference proteome</keyword>
<sequence length="541" mass="61749">MASPSSSTLTTPPPSSSAAKGKFRQSTLLRWIWIDKSSALDDSLFPLSPVDMAVHFPSEIEGPNQRATSPPTAKGDSIATTPVLTPALVPRLLSSPASRSSAPGRYTNRRVRNHSPWTTNGVHLATSPAQLVQILAKLNERQDRQAVLLKEAESQRKADRREAQRQRAKSEQLRVQLERERVKLEQERVRAEQERVRAEQQREIAQARLEQRLTKAEQQSMADKAQMERQRLVDQARLDEEIRHRKTALDNVQKECQEDKAKSTHDRLASQAKYDNMERQHKAEKEKAKEQREHDKAEADRRFEEVEKKRKKAEQLRLKDIVKAKRQTQAWKAAEDGLKMQLKRAEDTIADLNRQLLELKGERDQDRHAINNLQVRLDRANERYDVLVDHVKTLQEDNSATVGWLTGDVGAAELVDAIRLRHLLIYAQENLAIAAGLTTERFEASMVWRKAMKGITIDARVKHARSLLQGHYLSSRVRRFMYSAGMSLVVEEKPELRTRGNRQAHPAVAGKASIYEDIIERHLFHEETPALKALVVAFADT</sequence>
<protein>
    <submittedName>
        <fullName evidence="1">Uncharacterized protein</fullName>
    </submittedName>
</protein>
<gene>
    <name evidence="1" type="ORF">BV25DRAFT_1437068</name>
</gene>
<accession>A0ACB8SMC3</accession>
<evidence type="ECO:0000313" key="1">
    <source>
        <dbReference type="EMBL" id="KAI0057382.1"/>
    </source>
</evidence>
<name>A0ACB8SMC3_9AGAM</name>
<dbReference type="Proteomes" id="UP000814140">
    <property type="component" value="Unassembled WGS sequence"/>
</dbReference>
<reference evidence="1" key="1">
    <citation type="submission" date="2021-03" db="EMBL/GenBank/DDBJ databases">
        <authorList>
            <consortium name="DOE Joint Genome Institute"/>
            <person name="Ahrendt S."/>
            <person name="Looney B.P."/>
            <person name="Miyauchi S."/>
            <person name="Morin E."/>
            <person name="Drula E."/>
            <person name="Courty P.E."/>
            <person name="Chicoki N."/>
            <person name="Fauchery L."/>
            <person name="Kohler A."/>
            <person name="Kuo A."/>
            <person name="Labutti K."/>
            <person name="Pangilinan J."/>
            <person name="Lipzen A."/>
            <person name="Riley R."/>
            <person name="Andreopoulos W."/>
            <person name="He G."/>
            <person name="Johnson J."/>
            <person name="Barry K.W."/>
            <person name="Grigoriev I.V."/>
            <person name="Nagy L."/>
            <person name="Hibbett D."/>
            <person name="Henrissat B."/>
            <person name="Matheny P.B."/>
            <person name="Labbe J."/>
            <person name="Martin F."/>
        </authorList>
    </citation>
    <scope>NUCLEOTIDE SEQUENCE</scope>
    <source>
        <strain evidence="1">HHB10654</strain>
    </source>
</reference>